<feature type="transmembrane region" description="Helical" evidence="9">
    <location>
        <begin position="1021"/>
        <end position="1041"/>
    </location>
</feature>
<evidence type="ECO:0000256" key="7">
    <source>
        <dbReference type="ARBA" id="ARBA00022989"/>
    </source>
</evidence>
<dbReference type="Pfam" id="PF00005">
    <property type="entry name" value="ABC_tran"/>
    <property type="match status" value="2"/>
</dbReference>
<keyword evidence="7 9" id="KW-1133">Transmembrane helix</keyword>
<evidence type="ECO:0000256" key="3">
    <source>
        <dbReference type="ARBA" id="ARBA00022692"/>
    </source>
</evidence>
<dbReference type="Pfam" id="PF01061">
    <property type="entry name" value="ABC2_membrane"/>
    <property type="match status" value="2"/>
</dbReference>
<dbReference type="InterPro" id="IPR003593">
    <property type="entry name" value="AAA+_ATPase"/>
</dbReference>
<keyword evidence="8 9" id="KW-0472">Membrane</keyword>
<evidence type="ECO:0000313" key="11">
    <source>
        <dbReference type="EMBL" id="OOQ83102.1"/>
    </source>
</evidence>
<dbReference type="GO" id="GO:0140359">
    <property type="term" value="F:ABC-type transporter activity"/>
    <property type="evidence" value="ECO:0007669"/>
    <property type="project" value="InterPro"/>
</dbReference>
<evidence type="ECO:0000259" key="10">
    <source>
        <dbReference type="PROSITE" id="PS50893"/>
    </source>
</evidence>
<feature type="transmembrane region" description="Helical" evidence="9">
    <location>
        <begin position="1594"/>
        <end position="1619"/>
    </location>
</feature>
<dbReference type="InterPro" id="IPR043926">
    <property type="entry name" value="ABCG_dom"/>
</dbReference>
<dbReference type="InterPro" id="IPR017871">
    <property type="entry name" value="ABC_transporter-like_CS"/>
</dbReference>
<gene>
    <name evidence="11" type="ORF">PEBR_38650</name>
</gene>
<evidence type="ECO:0000256" key="5">
    <source>
        <dbReference type="ARBA" id="ARBA00022741"/>
    </source>
</evidence>
<name>A0A1S9RC65_PENBI</name>
<keyword evidence="5" id="KW-0547">Nucleotide-binding</keyword>
<feature type="transmembrane region" description="Helical" evidence="9">
    <location>
        <begin position="1748"/>
        <end position="1769"/>
    </location>
</feature>
<proteinExistence type="predicted"/>
<keyword evidence="3 9" id="KW-0812">Transmembrane</keyword>
<dbReference type="PROSITE" id="PS00211">
    <property type="entry name" value="ABC_TRANSPORTER_1"/>
    <property type="match status" value="1"/>
</dbReference>
<evidence type="ECO:0000256" key="6">
    <source>
        <dbReference type="ARBA" id="ARBA00022840"/>
    </source>
</evidence>
<dbReference type="Proteomes" id="UP000190744">
    <property type="component" value="Unassembled WGS sequence"/>
</dbReference>
<evidence type="ECO:0000313" key="12">
    <source>
        <dbReference type="Proteomes" id="UP000190744"/>
    </source>
</evidence>
<keyword evidence="2" id="KW-0813">Transport</keyword>
<sequence>MERTPLMRMRANLLKSPKFDNSVTPTTPLTFDPVILTFLPLDSQYNSDSEFPCGQYLPSPMELVYADQIPRDPKLKIAPLRGDQQSCPPVVNGGRQIRRIDRTTSEAWGPPVFANRRASVEPRITSQNEDMFRTFHPALRSEPEVFTLTKKSNNTQVWLVFPRKGDSGPFTHVSGRAVHTQPYFEAPTEHGMKYAITREDPIQRDIDVHEPLTVEDLGRIKAIFPRAVGVQVFHLPSTGLAKTILHGASGSSTRFSWVLVDAEHGGISDQHYYDLNNAIGHESASPIIRVPWGEEWLIKRALDSGAHGIMTPMCHSAEDAAKIVKYTRYPPQGTRGYGPMFAPHSFPGVNPGAEYDDQANASLTVCVQIESRPGVENVEKIAAVDGIDVLFIGPFDLAKQMNVTRGGEEHEAAIQRILKAAHDAGKKAAIFCTDGNDARARAQQGFDMISVNTDVGVIRAGMLNELKTANGEEVQGGPRQALAFVMEKDEIITDLPIRKDTGFDAVLQDAVYNLSLRAVNPVDVNVTDLSLDIKIAPSIWETSPSQLWRRLHGQRPEGTSKKILDGVNAAMPSGSLTAIIGSSGSGKTSLLNLMAGRMSLSQAKVTGCTTFNGIADIDSVRSAYVMQEDVLIPTLTVRETLRYSADLRLPPPTTQEERHAIVEQVILELGLKECANTRIGTTAHKGCSGGEKRRTSIGVQLLANPSVLFCDEPTTGLDATSAFQIIRTLKRLAQDGRTVVVSIHAPRSEIWSLFDNVILLARGSALYSGPVSESLEHFEQCGYVLPSFVNPAEFLIDLAAIDNRTEELEAASHVRVENLRQAWQYRPKPCSNNDEKKSLAKPAVEGVDTGAMKKVSFRRQLHVLTSRTFITTIRDPMGVAGSLLEAVGMAVINGWIFLHLDESLAGIRSRQGSLYTASSLNGYLILLYETYRLTIDIRLFDRERNEGVVGVPAFLLSRRVARFPLEDLPVPLLFSIIYYFMVGYRLDAGQFFIFFTLTLLTHYIAVTFAAVSIGVARSFPGASLVGNMCFTLQSFACGYFVQSQQIPVYVRWLKWCAYTFYIFGALCANEFIGTGDSKIGHFYDCPYSDDPLDPACKEYTGRYIMNSLGMPSNWIWRPIVILIAFTFGHYLLAGLLLQYNRFAIDIAQARKSEGDPSAKKAKITIRPTEEARRVAISLDKYALEIRKRRLPWQRKQKLQILQPITAEFQPGELNIIMGPSGSGKTSLLNSIARRLHGSASTQYRVTGQMLYNGAVPSENVIRSVTSFVTQDDDALMPSLTVRESLRFAAGLRLPTWMTREEKNRRAEEILFKMGLKECADNLIGSELIKGISGGEKRRVTIAIQILTDPKVLLLDEPTSGLDAFTAMSIIEVLQGLAAEGRTLIMTIHQSRSDLFGHFSQVLLLARGGYPVYAGRGQQMLPHFAKLGHECPKTTNPADFVLDLITVDLQQEEREAITRERVHKLISHWTDAIPQLGRTSSQIATPAELGSLRRQMLPFRVTFPLVLHRSFLNFWRQPPLVMARSMQIVGIAIIMALFFAPLKNDYAAVQSRMGFIQEFAALYFVGMLQNIAIYPNERDVFYREEADNCYSAETFILAYTTIEFPFEVISSLVFGVLAAFADNLQRSAQMFLISAFNCFCIISCGESVGIMFCTLFSHVGFAVNVTSILLSISTILGGVMSLNVNDVLQGLNHLSPIKYAIANLAPYSMHGQRFDCTPSQQLADGSCPINTGEEVLALYNLDKNGPMNVMALGVCTIIYRLVAYAFLKVMRSHRMMERWREWRQSRQLA</sequence>
<dbReference type="GO" id="GO:0016887">
    <property type="term" value="F:ATP hydrolysis activity"/>
    <property type="evidence" value="ECO:0007669"/>
    <property type="project" value="InterPro"/>
</dbReference>
<feature type="domain" description="ABC transporter" evidence="10">
    <location>
        <begin position="542"/>
        <end position="787"/>
    </location>
</feature>
<dbReference type="SUPFAM" id="SSF52540">
    <property type="entry name" value="P-loop containing nucleoside triphosphate hydrolases"/>
    <property type="match status" value="2"/>
</dbReference>
<protein>
    <submittedName>
        <fullName evidence="11">Putative ABC transporter</fullName>
    </submittedName>
</protein>
<dbReference type="Gene3D" id="3.20.20.60">
    <property type="entry name" value="Phosphoenolpyruvate-binding domains"/>
    <property type="match status" value="1"/>
</dbReference>
<feature type="transmembrane region" description="Helical" evidence="9">
    <location>
        <begin position="1660"/>
        <end position="1681"/>
    </location>
</feature>
<dbReference type="SMART" id="SM00382">
    <property type="entry name" value="AAA"/>
    <property type="match status" value="2"/>
</dbReference>
<dbReference type="PROSITE" id="PS50893">
    <property type="entry name" value="ABC_TRANSPORTER_2"/>
    <property type="match status" value="2"/>
</dbReference>
<feature type="transmembrane region" description="Helical" evidence="9">
    <location>
        <begin position="991"/>
        <end position="1015"/>
    </location>
</feature>
<keyword evidence="4" id="KW-0479">Metal-binding</keyword>
<dbReference type="FunFam" id="3.40.50.300:FF:001882">
    <property type="entry name" value="ABC efflux transporter, putative"/>
    <property type="match status" value="1"/>
</dbReference>
<dbReference type="InterPro" id="IPR013525">
    <property type="entry name" value="ABC2_TM"/>
</dbReference>
<dbReference type="EMBL" id="LJBN01000205">
    <property type="protein sequence ID" value="OOQ83102.1"/>
    <property type="molecule type" value="Genomic_DNA"/>
</dbReference>
<dbReference type="Pfam" id="PF03328">
    <property type="entry name" value="HpcH_HpaI"/>
    <property type="match status" value="1"/>
</dbReference>
<dbReference type="Pfam" id="PF19055">
    <property type="entry name" value="ABC2_membrane_7"/>
    <property type="match status" value="2"/>
</dbReference>
<keyword evidence="6" id="KW-0067">ATP-binding</keyword>
<evidence type="ECO:0000256" key="2">
    <source>
        <dbReference type="ARBA" id="ARBA00022448"/>
    </source>
</evidence>
<feature type="transmembrane region" description="Helical" evidence="9">
    <location>
        <begin position="1631"/>
        <end position="1653"/>
    </location>
</feature>
<evidence type="ECO:0000256" key="9">
    <source>
        <dbReference type="SAM" id="Phobius"/>
    </source>
</evidence>
<dbReference type="Gene3D" id="3.40.50.300">
    <property type="entry name" value="P-loop containing nucleotide triphosphate hydrolases"/>
    <property type="match status" value="2"/>
</dbReference>
<dbReference type="InterPro" id="IPR040442">
    <property type="entry name" value="Pyrv_kinase-like_dom_sf"/>
</dbReference>
<feature type="transmembrane region" description="Helical" evidence="9">
    <location>
        <begin position="1553"/>
        <end position="1573"/>
    </location>
</feature>
<accession>A0A1S9RC65</accession>
<feature type="transmembrane region" description="Helical" evidence="9">
    <location>
        <begin position="968"/>
        <end position="984"/>
    </location>
</feature>
<dbReference type="InterPro" id="IPR050352">
    <property type="entry name" value="ABCG_transporters"/>
</dbReference>
<feature type="transmembrane region" description="Helical" evidence="9">
    <location>
        <begin position="1115"/>
        <end position="1137"/>
    </location>
</feature>
<dbReference type="InterPro" id="IPR027417">
    <property type="entry name" value="P-loop_NTPase"/>
</dbReference>
<evidence type="ECO:0000256" key="1">
    <source>
        <dbReference type="ARBA" id="ARBA00004141"/>
    </source>
</evidence>
<comment type="caution">
    <text evidence="11">The sequence shown here is derived from an EMBL/GenBank/DDBJ whole genome shotgun (WGS) entry which is preliminary data.</text>
</comment>
<dbReference type="GO" id="GO:0005524">
    <property type="term" value="F:ATP binding"/>
    <property type="evidence" value="ECO:0007669"/>
    <property type="project" value="UniProtKB-KW"/>
</dbReference>
<evidence type="ECO:0000256" key="4">
    <source>
        <dbReference type="ARBA" id="ARBA00022723"/>
    </source>
</evidence>
<feature type="transmembrane region" description="Helical" evidence="9">
    <location>
        <begin position="1053"/>
        <end position="1072"/>
    </location>
</feature>
<comment type="subcellular location">
    <subcellularLocation>
        <location evidence="1">Membrane</location>
        <topology evidence="1">Multi-pass membrane protein</topology>
    </subcellularLocation>
</comment>
<dbReference type="SUPFAM" id="SSF51621">
    <property type="entry name" value="Phosphoenolpyruvate/pyruvate domain"/>
    <property type="match status" value="1"/>
</dbReference>
<feature type="domain" description="ABC transporter" evidence="10">
    <location>
        <begin position="1185"/>
        <end position="1432"/>
    </location>
</feature>
<dbReference type="GO" id="GO:0046872">
    <property type="term" value="F:metal ion binding"/>
    <property type="evidence" value="ECO:0007669"/>
    <property type="project" value="UniProtKB-KW"/>
</dbReference>
<dbReference type="InterPro" id="IPR003439">
    <property type="entry name" value="ABC_transporter-like_ATP-bd"/>
</dbReference>
<dbReference type="PANTHER" id="PTHR48041">
    <property type="entry name" value="ABC TRANSPORTER G FAMILY MEMBER 28"/>
    <property type="match status" value="1"/>
</dbReference>
<dbReference type="InterPro" id="IPR005000">
    <property type="entry name" value="Aldolase/citrate-lyase_domain"/>
</dbReference>
<reference evidence="12" key="1">
    <citation type="submission" date="2015-09" db="EMBL/GenBank/DDBJ databases">
        <authorList>
            <person name="Fill T.P."/>
            <person name="Baretta J.F."/>
            <person name="de Almeida L.G."/>
            <person name="Rocha M."/>
            <person name="de Souza D.H."/>
            <person name="Malavazi I."/>
            <person name="Cerdeira L.T."/>
            <person name="Hong H."/>
            <person name="Samborskyy M."/>
            <person name="de Vasconcelos A.T."/>
            <person name="Leadlay P."/>
            <person name="Rodrigues-Filho E."/>
        </authorList>
    </citation>
    <scope>NUCLEOTIDE SEQUENCE [LARGE SCALE GENOMIC DNA]</scope>
    <source>
        <strain evidence="12">LaBioMMi 136</strain>
    </source>
</reference>
<organism evidence="11 12">
    <name type="scientific">Penicillium brasilianum</name>
    <dbReference type="NCBI Taxonomy" id="104259"/>
    <lineage>
        <taxon>Eukaryota</taxon>
        <taxon>Fungi</taxon>
        <taxon>Dikarya</taxon>
        <taxon>Ascomycota</taxon>
        <taxon>Pezizomycotina</taxon>
        <taxon>Eurotiomycetes</taxon>
        <taxon>Eurotiomycetidae</taxon>
        <taxon>Eurotiales</taxon>
        <taxon>Aspergillaceae</taxon>
        <taxon>Penicillium</taxon>
    </lineage>
</organism>
<evidence type="ECO:0000256" key="8">
    <source>
        <dbReference type="ARBA" id="ARBA00023136"/>
    </source>
</evidence>
<dbReference type="PANTHER" id="PTHR48041:SF119">
    <property type="entry name" value="ROA1P"/>
    <property type="match status" value="1"/>
</dbReference>
<dbReference type="FunFam" id="3.40.50.300:FF:001433">
    <property type="entry name" value="ABC transporter, putative"/>
    <property type="match status" value="1"/>
</dbReference>
<dbReference type="GO" id="GO:0016020">
    <property type="term" value="C:membrane"/>
    <property type="evidence" value="ECO:0007669"/>
    <property type="project" value="UniProtKB-SubCell"/>
</dbReference>
<dbReference type="InterPro" id="IPR015813">
    <property type="entry name" value="Pyrv/PenolPyrv_kinase-like_dom"/>
</dbReference>
<feature type="transmembrane region" description="Helical" evidence="9">
    <location>
        <begin position="1520"/>
        <end position="1541"/>
    </location>
</feature>